<dbReference type="AlphaFoldDB" id="A0A0L6VC04"/>
<dbReference type="EMBL" id="LAVV01006787">
    <property type="protein sequence ID" value="KNZ58311.1"/>
    <property type="molecule type" value="Genomic_DNA"/>
</dbReference>
<evidence type="ECO:0000313" key="2">
    <source>
        <dbReference type="Proteomes" id="UP000037035"/>
    </source>
</evidence>
<name>A0A0L6VC04_9BASI</name>
<accession>A0A0L6VC04</accession>
<dbReference type="Proteomes" id="UP000037035">
    <property type="component" value="Unassembled WGS sequence"/>
</dbReference>
<organism evidence="1 2">
    <name type="scientific">Puccinia sorghi</name>
    <dbReference type="NCBI Taxonomy" id="27349"/>
    <lineage>
        <taxon>Eukaryota</taxon>
        <taxon>Fungi</taxon>
        <taxon>Dikarya</taxon>
        <taxon>Basidiomycota</taxon>
        <taxon>Pucciniomycotina</taxon>
        <taxon>Pucciniomycetes</taxon>
        <taxon>Pucciniales</taxon>
        <taxon>Pucciniaceae</taxon>
        <taxon>Puccinia</taxon>
    </lineage>
</organism>
<reference evidence="1 2" key="1">
    <citation type="submission" date="2015-08" db="EMBL/GenBank/DDBJ databases">
        <title>Next Generation Sequencing and Analysis of the Genome of Puccinia sorghi L Schw, the Causal Agent of Maize Common Rust.</title>
        <authorList>
            <person name="Rochi L."/>
            <person name="Burguener G."/>
            <person name="Darino M."/>
            <person name="Turjanski A."/>
            <person name="Kreff E."/>
            <person name="Dieguez M.J."/>
            <person name="Sacco F."/>
        </authorList>
    </citation>
    <scope>NUCLEOTIDE SEQUENCE [LARGE SCALE GENOMIC DNA]</scope>
    <source>
        <strain evidence="1 2">RO10H11247</strain>
    </source>
</reference>
<protein>
    <submittedName>
        <fullName evidence="1">Uncharacterized protein</fullName>
    </submittedName>
</protein>
<keyword evidence="2" id="KW-1185">Reference proteome</keyword>
<sequence>MLPQASLGIPVVNRSTACLHSFSQANSPQTAQTKIPIKSPLMPTQTSQITIPLQPFSARHLVKDSPPPPICLGKMMEKWIMDEDSQALINRCFCLGKMMEKHRHCQIAPGKRGLESGVYTLNNLLHNTRDLLHISSITCDSSFNIESIVIPMFLAGDPRLFCVQKSMIACGGGGSFGCVSPESCMVSYHESILKRGSQVNTSITQGRIFRISFQVAVAKSGERNLSFTTDGFYFHNGTMWPHIETCSCNLFVEFLSFSYSFLNYISFHHHQYHLNHHSSLYSNTSNIYIGSFILFPLSLSKKGPKAFFVPISCPLIQTWHQLKNYLNTNLSIMKGPLQSTSHVHASQPLKEGLALQQPFLPQGYTVFLYKKSGICAQIKKNQNTFYSNIFAGSSMLIYHSQNNEISEQETLFTWLKISTFYSSTPEKKMGNEVLAFKIYKLVIKKLKHIICVHDWELERFNKNTLVVSIVKLTTTRFQATTQILIKTLK</sequence>
<dbReference type="VEuPathDB" id="FungiDB:VP01_1955g2"/>
<comment type="caution">
    <text evidence="1">The sequence shown here is derived from an EMBL/GenBank/DDBJ whole genome shotgun (WGS) entry which is preliminary data.</text>
</comment>
<evidence type="ECO:0000313" key="1">
    <source>
        <dbReference type="EMBL" id="KNZ58311.1"/>
    </source>
</evidence>
<gene>
    <name evidence="1" type="ORF">VP01_1955g2</name>
</gene>
<proteinExistence type="predicted"/>